<reference evidence="4 5" key="1">
    <citation type="journal article" date="2011" name="J. Bacteriol.">
        <title>Genome sequence of 'Pedosphaera parvula' Ellin514, an aerobic Verrucomicrobial isolate from pasture soil.</title>
        <authorList>
            <person name="Kant R."/>
            <person name="van Passel M.W."/>
            <person name="Sangwan P."/>
            <person name="Palva A."/>
            <person name="Lucas S."/>
            <person name="Copeland A."/>
            <person name="Lapidus A."/>
            <person name="Glavina Del Rio T."/>
            <person name="Dalin E."/>
            <person name="Tice H."/>
            <person name="Bruce D."/>
            <person name="Goodwin L."/>
            <person name="Pitluck S."/>
            <person name="Chertkov O."/>
            <person name="Larimer F.W."/>
            <person name="Land M.L."/>
            <person name="Hauser L."/>
            <person name="Brettin T.S."/>
            <person name="Detter J.C."/>
            <person name="Han S."/>
            <person name="de Vos W.M."/>
            <person name="Janssen P.H."/>
            <person name="Smidt H."/>
        </authorList>
    </citation>
    <scope>NUCLEOTIDE SEQUENCE [LARGE SCALE GENOMIC DNA]</scope>
    <source>
        <strain evidence="4 5">Ellin514</strain>
    </source>
</reference>
<dbReference type="InterPro" id="IPR025277">
    <property type="entry name" value="Apiosidase-like_cat_dom"/>
</dbReference>
<evidence type="ECO:0000259" key="2">
    <source>
        <dbReference type="Pfam" id="PF13204"/>
    </source>
</evidence>
<evidence type="ECO:0000256" key="1">
    <source>
        <dbReference type="SAM" id="SignalP"/>
    </source>
</evidence>
<keyword evidence="1" id="KW-0732">Signal</keyword>
<dbReference type="Gene3D" id="2.60.40.10">
    <property type="entry name" value="Immunoglobulins"/>
    <property type="match status" value="1"/>
</dbReference>
<dbReference type="InterPro" id="IPR008979">
    <property type="entry name" value="Galactose-bd-like_sf"/>
</dbReference>
<dbReference type="EMBL" id="ABOX02000010">
    <property type="protein sequence ID" value="EEF61364.1"/>
    <property type="molecule type" value="Genomic_DNA"/>
</dbReference>
<dbReference type="PANTHER" id="PTHR37836">
    <property type="entry name" value="LMO1036 PROTEIN"/>
    <property type="match status" value="1"/>
</dbReference>
<dbReference type="Gene3D" id="3.20.20.80">
    <property type="entry name" value="Glycosidases"/>
    <property type="match status" value="1"/>
</dbReference>
<feature type="domain" description="DUF5060" evidence="3">
    <location>
        <begin position="37"/>
        <end position="98"/>
    </location>
</feature>
<dbReference type="Proteomes" id="UP000003688">
    <property type="component" value="Unassembled WGS sequence"/>
</dbReference>
<feature type="signal peptide" evidence="1">
    <location>
        <begin position="1"/>
        <end position="23"/>
    </location>
</feature>
<dbReference type="OrthoDB" id="59486at2"/>
<protein>
    <submittedName>
        <fullName evidence="4">Alpha-L-rhamnosidase domain protein</fullName>
    </submittedName>
</protein>
<dbReference type="InterPro" id="IPR013783">
    <property type="entry name" value="Ig-like_fold"/>
</dbReference>
<dbReference type="SUPFAM" id="SSF49785">
    <property type="entry name" value="Galactose-binding domain-like"/>
    <property type="match status" value="1"/>
</dbReference>
<keyword evidence="5" id="KW-1185">Reference proteome</keyword>
<accession>B9XFK0</accession>
<evidence type="ECO:0000313" key="5">
    <source>
        <dbReference type="Proteomes" id="UP000003688"/>
    </source>
</evidence>
<feature type="chain" id="PRO_5002894756" evidence="1">
    <location>
        <begin position="24"/>
        <end position="725"/>
    </location>
</feature>
<feature type="domain" description="Apiosidase-like catalytic" evidence="2">
    <location>
        <begin position="135"/>
        <end position="462"/>
    </location>
</feature>
<dbReference type="Gene3D" id="2.60.120.260">
    <property type="entry name" value="Galactose-binding domain-like"/>
    <property type="match status" value="1"/>
</dbReference>
<dbReference type="RefSeq" id="WP_007414596.1">
    <property type="nucleotide sequence ID" value="NZ_ABOX02000010.1"/>
</dbReference>
<evidence type="ECO:0000313" key="4">
    <source>
        <dbReference type="EMBL" id="EEF61364.1"/>
    </source>
</evidence>
<dbReference type="InterPro" id="IPR017853">
    <property type="entry name" value="GH"/>
</dbReference>
<proteinExistence type="predicted"/>
<gene>
    <name evidence="4" type="ORF">Cflav_PD4385</name>
</gene>
<name>B9XFK0_PEDPL</name>
<dbReference type="AlphaFoldDB" id="B9XFK0"/>
<dbReference type="SUPFAM" id="SSF51445">
    <property type="entry name" value="(Trans)glycosidases"/>
    <property type="match status" value="1"/>
</dbReference>
<dbReference type="STRING" id="320771.Cflav_PD4385"/>
<dbReference type="Pfam" id="PF13204">
    <property type="entry name" value="Apiosidase"/>
    <property type="match status" value="1"/>
</dbReference>
<dbReference type="InterPro" id="IPR032260">
    <property type="entry name" value="DUF5060"/>
</dbReference>
<organism evidence="4 5">
    <name type="scientific">Pedosphaera parvula (strain Ellin514)</name>
    <dbReference type="NCBI Taxonomy" id="320771"/>
    <lineage>
        <taxon>Bacteria</taxon>
        <taxon>Pseudomonadati</taxon>
        <taxon>Verrucomicrobiota</taxon>
        <taxon>Pedosphaerae</taxon>
        <taxon>Pedosphaerales</taxon>
        <taxon>Pedosphaeraceae</taxon>
        <taxon>Pedosphaera</taxon>
    </lineage>
</organism>
<dbReference type="Pfam" id="PF16586">
    <property type="entry name" value="DUF5060"/>
    <property type="match status" value="1"/>
</dbReference>
<comment type="caution">
    <text evidence="4">The sequence shown here is derived from an EMBL/GenBank/DDBJ whole genome shotgun (WGS) entry which is preliminary data.</text>
</comment>
<evidence type="ECO:0000259" key="3">
    <source>
        <dbReference type="Pfam" id="PF16586"/>
    </source>
</evidence>
<dbReference type="PANTHER" id="PTHR37836:SF2">
    <property type="entry name" value="DUF4038 DOMAIN-CONTAINING PROTEIN"/>
    <property type="match status" value="1"/>
</dbReference>
<sequence precursor="true">MAYLKMPIALLALFICLEGTAFALNADGPGSALANQMVEWTFTSTRPYKDPFNQIELNVTFTTPSGKKLLVPAFWDGGDIWHVRYSSTETGIHHFSTVCSDSRNTSLHAVAGKVEIKPYVGTNAFYLHGPIQVAKDKNHFEHADGTPFFWLSDSWYMSLCKRLKWSEEFNTLTQDRVAKGFNVVQVVAGLYPDMGAFDERSANEGGFPWETNFTRINPKYFQAADQRIAFLVDSGLAPCLFGAWGYYLPWMGEKKMKQHWRYLVARYGAYPMFWCIAGEATRPWYLSNTRAKDQAQLLKSWTKVTRYVRQVDPYHRPLSIHPPIELGRQQVSDPNLLDFEMLQSGHDDRASVPYTISLVRRSRSSSPRMPTIDAEVCYEGILGNCEADVQRYMEWRCLLGGTAGHSYGANGVWQINQRNQPFGTSPGNNNWGNTCWQEAMRLPGSGQMGLGRHILEKYKWWEFDCHPEWVSQDSSEGSFKWGNWIWSPDAESAFAAPSGRRCFRKSFTLTSTSQITQALLHLAVDDNAEVFLNGTRLGGLVGWNPYRELEVTSLLKSGPNILAIHAVNIQSGTTQKNPAGLLVNLDIHFNDDSRKQIVSDASWFCSEQESSGWQDANFDDRNWTSAKSLAEPGQGPWKILTSPNYHLNPGAAGIVKKIRLIYLATKAPAKVEKLEAGINYRATFINPQNGNSASAGIAKADADQKWTIPTRPPQSKDWLLLLEAE</sequence>